<keyword evidence="6" id="KW-0239">DNA-directed DNA polymerase</keyword>
<feature type="non-terminal residue" evidence="10">
    <location>
        <position position="1"/>
    </location>
</feature>
<proteinExistence type="inferred from homology"/>
<keyword evidence="3" id="KW-0808">Transferase</keyword>
<dbReference type="PANTHER" id="PTHR31511">
    <property type="entry name" value="PROTEIN CBG23764"/>
    <property type="match status" value="1"/>
</dbReference>
<dbReference type="InterPro" id="IPR004868">
    <property type="entry name" value="DNA-dir_DNA_pol_B_mt/vir"/>
</dbReference>
<dbReference type="AlphaFoldDB" id="A0AAV2HPF3"/>
<reference evidence="10 11" key="1">
    <citation type="submission" date="2024-04" db="EMBL/GenBank/DDBJ databases">
        <authorList>
            <consortium name="Genoscope - CEA"/>
            <person name="William W."/>
        </authorList>
    </citation>
    <scope>NUCLEOTIDE SEQUENCE [LARGE SCALE GENOMIC DNA]</scope>
</reference>
<evidence type="ECO:0000313" key="10">
    <source>
        <dbReference type="EMBL" id="CAL1535717.1"/>
    </source>
</evidence>
<name>A0AAV2HPF3_LYMST</name>
<dbReference type="EMBL" id="CAXITT010000209">
    <property type="protein sequence ID" value="CAL1535717.1"/>
    <property type="molecule type" value="Genomic_DNA"/>
</dbReference>
<gene>
    <name evidence="10" type="ORF">GSLYS_00009677001</name>
</gene>
<comment type="catalytic activity">
    <reaction evidence="8">
        <text>DNA(n) + a 2'-deoxyribonucleoside 5'-triphosphate = DNA(n+1) + diphosphate</text>
        <dbReference type="Rhea" id="RHEA:22508"/>
        <dbReference type="Rhea" id="RHEA-COMP:17339"/>
        <dbReference type="Rhea" id="RHEA-COMP:17340"/>
        <dbReference type="ChEBI" id="CHEBI:33019"/>
        <dbReference type="ChEBI" id="CHEBI:61560"/>
        <dbReference type="ChEBI" id="CHEBI:173112"/>
        <dbReference type="EC" id="2.7.7.7"/>
    </reaction>
</comment>
<feature type="non-terminal residue" evidence="10">
    <location>
        <position position="216"/>
    </location>
</feature>
<dbReference type="Pfam" id="PF03175">
    <property type="entry name" value="DNA_pol_B_2"/>
    <property type="match status" value="1"/>
</dbReference>
<sequence>KRFKNILNDADISEEDYQHAEKVWREFKIKNLGEYHDLYVKSDVLLLADVFENFRNTCKDQYSLDPAYFYGLSGLSWQAALKQTKPNLDLLTDREMYLMIESGIRGGVAMISHRFATANNPRLPDYDATKPKTYVIYLDANNLYGWAMSQYLPTGEFTWLTPEEIEDFKIDDVQIDAETGYILEVDLEYPKELHDDHNDYPLAPDKIEITDDMLSP</sequence>
<evidence type="ECO:0000259" key="9">
    <source>
        <dbReference type="Pfam" id="PF03175"/>
    </source>
</evidence>
<evidence type="ECO:0000256" key="2">
    <source>
        <dbReference type="ARBA" id="ARBA00012417"/>
    </source>
</evidence>
<dbReference type="GO" id="GO:0000166">
    <property type="term" value="F:nucleotide binding"/>
    <property type="evidence" value="ECO:0007669"/>
    <property type="project" value="InterPro"/>
</dbReference>
<evidence type="ECO:0000256" key="6">
    <source>
        <dbReference type="ARBA" id="ARBA00022932"/>
    </source>
</evidence>
<dbReference type="GO" id="GO:0003677">
    <property type="term" value="F:DNA binding"/>
    <property type="evidence" value="ECO:0007669"/>
    <property type="project" value="UniProtKB-KW"/>
</dbReference>
<accession>A0AAV2HPF3</accession>
<keyword evidence="7" id="KW-0238">DNA-binding</keyword>
<evidence type="ECO:0000256" key="3">
    <source>
        <dbReference type="ARBA" id="ARBA00022679"/>
    </source>
</evidence>
<evidence type="ECO:0000256" key="4">
    <source>
        <dbReference type="ARBA" id="ARBA00022695"/>
    </source>
</evidence>
<keyword evidence="5" id="KW-0235">DNA replication</keyword>
<evidence type="ECO:0000256" key="8">
    <source>
        <dbReference type="ARBA" id="ARBA00049244"/>
    </source>
</evidence>
<evidence type="ECO:0000313" key="11">
    <source>
        <dbReference type="Proteomes" id="UP001497497"/>
    </source>
</evidence>
<evidence type="ECO:0000256" key="5">
    <source>
        <dbReference type="ARBA" id="ARBA00022705"/>
    </source>
</evidence>
<evidence type="ECO:0000256" key="7">
    <source>
        <dbReference type="ARBA" id="ARBA00023125"/>
    </source>
</evidence>
<feature type="domain" description="DNA-directed DNA polymerase family B mitochondria/virus" evidence="9">
    <location>
        <begin position="37"/>
        <end position="206"/>
    </location>
</feature>
<keyword evidence="11" id="KW-1185">Reference proteome</keyword>
<evidence type="ECO:0000256" key="1">
    <source>
        <dbReference type="ARBA" id="ARBA00005755"/>
    </source>
</evidence>
<dbReference type="GO" id="GO:0003887">
    <property type="term" value="F:DNA-directed DNA polymerase activity"/>
    <property type="evidence" value="ECO:0007669"/>
    <property type="project" value="UniProtKB-KW"/>
</dbReference>
<keyword evidence="4" id="KW-0548">Nucleotidyltransferase</keyword>
<comment type="caution">
    <text evidence="10">The sequence shown here is derived from an EMBL/GenBank/DDBJ whole genome shotgun (WGS) entry which is preliminary data.</text>
</comment>
<dbReference type="Proteomes" id="UP001497497">
    <property type="component" value="Unassembled WGS sequence"/>
</dbReference>
<dbReference type="InterPro" id="IPR043502">
    <property type="entry name" value="DNA/RNA_pol_sf"/>
</dbReference>
<dbReference type="EC" id="2.7.7.7" evidence="2"/>
<dbReference type="PANTHER" id="PTHR31511:SF12">
    <property type="entry name" value="RHO TERMINATION FACTOR N-TERMINAL DOMAIN-CONTAINING PROTEIN"/>
    <property type="match status" value="1"/>
</dbReference>
<protein>
    <recommendedName>
        <fullName evidence="2">DNA-directed DNA polymerase</fullName>
        <ecNumber evidence="2">2.7.7.7</ecNumber>
    </recommendedName>
</protein>
<organism evidence="10 11">
    <name type="scientific">Lymnaea stagnalis</name>
    <name type="common">Great pond snail</name>
    <name type="synonym">Helix stagnalis</name>
    <dbReference type="NCBI Taxonomy" id="6523"/>
    <lineage>
        <taxon>Eukaryota</taxon>
        <taxon>Metazoa</taxon>
        <taxon>Spiralia</taxon>
        <taxon>Lophotrochozoa</taxon>
        <taxon>Mollusca</taxon>
        <taxon>Gastropoda</taxon>
        <taxon>Heterobranchia</taxon>
        <taxon>Euthyneura</taxon>
        <taxon>Panpulmonata</taxon>
        <taxon>Hygrophila</taxon>
        <taxon>Lymnaeoidea</taxon>
        <taxon>Lymnaeidae</taxon>
        <taxon>Lymnaea</taxon>
    </lineage>
</organism>
<comment type="similarity">
    <text evidence="1">Belongs to the DNA polymerase type-B family.</text>
</comment>
<dbReference type="GO" id="GO:0006260">
    <property type="term" value="P:DNA replication"/>
    <property type="evidence" value="ECO:0007669"/>
    <property type="project" value="UniProtKB-KW"/>
</dbReference>
<dbReference type="SUPFAM" id="SSF56672">
    <property type="entry name" value="DNA/RNA polymerases"/>
    <property type="match status" value="1"/>
</dbReference>